<feature type="transmembrane region" description="Helical" evidence="2">
    <location>
        <begin position="175"/>
        <end position="194"/>
    </location>
</feature>
<evidence type="ECO:0000256" key="2">
    <source>
        <dbReference type="SAM" id="Phobius"/>
    </source>
</evidence>
<keyword evidence="2" id="KW-0812">Transmembrane</keyword>
<comment type="caution">
    <text evidence="4">The sequence shown here is derived from an EMBL/GenBank/DDBJ whole genome shotgun (WGS) entry which is preliminary data.</text>
</comment>
<dbReference type="Pfam" id="PF20153">
    <property type="entry name" value="DUF6535"/>
    <property type="match status" value="1"/>
</dbReference>
<protein>
    <recommendedName>
        <fullName evidence="3">DUF6535 domain-containing protein</fullName>
    </recommendedName>
</protein>
<keyword evidence="2" id="KW-1133">Transmembrane helix</keyword>
<feature type="region of interest" description="Disordered" evidence="1">
    <location>
        <begin position="21"/>
        <end position="48"/>
    </location>
</feature>
<evidence type="ECO:0000256" key="1">
    <source>
        <dbReference type="SAM" id="MobiDB-lite"/>
    </source>
</evidence>
<gene>
    <name evidence="4" type="ORF">RDB_LOCUS16432</name>
</gene>
<feature type="domain" description="DUF6535" evidence="3">
    <location>
        <begin position="75"/>
        <end position="255"/>
    </location>
</feature>
<evidence type="ECO:0000313" key="4">
    <source>
        <dbReference type="EMBL" id="CAE7072417.1"/>
    </source>
</evidence>
<feature type="transmembrane region" description="Helical" evidence="2">
    <location>
        <begin position="99"/>
        <end position="116"/>
    </location>
</feature>
<name>A0A8H3DT55_9AGAM</name>
<evidence type="ECO:0000313" key="5">
    <source>
        <dbReference type="Proteomes" id="UP000663827"/>
    </source>
</evidence>
<sequence>MPLFVSSRHRGRGGWKNIKSTKGLKISVDGHPGSEGAKPASQQPTAQNPLPCYMAEAPQEFDKEGKELDVDAQVWKAYVREADQIDKERVDGWNESMDVILIFAALFSAISTAFVIESYKSLKQDPTDLSSQTLLTISQTLKLIANGSQPSGTPPSSEVETPLFQPSLKAICVNVLWFLSLSLSVAVSLISMLAKEWCLEFMIGRAGSPGTQVRRRQQRWDGMVKWKMEGVIIMLPSLIHLSLLLFAIGLCIFLWDVHYGVAIPVVIVTTFATGTYFACTVVPFLYEHCPYGTALSRITKRFIATSSKTTQENMPQDMVTGKALSWILVTCETPRSVDVALQSLAAADEKLYIEMNDARVMEDLIQRLKRLDMDRDSEQNRTAAKLYVRAVKAYRKIMCKSISIDAHNSYAGLPAGKVLPIQATVRALINQLPTSAFGRFGTRSLLDRCATISSESPNGLMREIEQVWDSGNHQPFSHLHCILVASYALLLCCDQANHFRTTWAYTQMMINRFFTDFKKLPTDASFQQTVTPYLMLGTSWVRVNSTSTDEPQQEHPRPEALDYLWISLMAIAFPNTFTFNRFHFNNPTHSMWHLLTHPSQFKLGLGDCSNIYRTLVRINEAHGPSTRMQSIYHAYYIQDLSSQLATVNDEVTPQVFFALESLRRHSPWEDTYFLPTTEIYIFTLEYLCTTSNTNSWESLMAYYILDYSPIPKCSPQLVQQLSLNRLIPRLAIAMDSKDPNTQIFATAQLGVFFLMAFSEADRQSSTLTALEIELSKYPGLGDVERMEAVAAELEDRLMGPLLGNTHLRAYAYRVLEAMLQRRSTPSPGVVHEQLHSHGISERLRGIGSFVNYETERSVAYPDVVFDYEGQLDPGLFMEE</sequence>
<dbReference type="InterPro" id="IPR045338">
    <property type="entry name" value="DUF6535"/>
</dbReference>
<organism evidence="4 5">
    <name type="scientific">Rhizoctonia solani</name>
    <dbReference type="NCBI Taxonomy" id="456999"/>
    <lineage>
        <taxon>Eukaryota</taxon>
        <taxon>Fungi</taxon>
        <taxon>Dikarya</taxon>
        <taxon>Basidiomycota</taxon>
        <taxon>Agaricomycotina</taxon>
        <taxon>Agaricomycetes</taxon>
        <taxon>Cantharellales</taxon>
        <taxon>Ceratobasidiaceae</taxon>
        <taxon>Rhizoctonia</taxon>
    </lineage>
</organism>
<keyword evidence="2" id="KW-0472">Membrane</keyword>
<accession>A0A8H3DT55</accession>
<dbReference type="Proteomes" id="UP000663827">
    <property type="component" value="Unassembled WGS sequence"/>
</dbReference>
<dbReference type="EMBL" id="CAJNJQ010000348">
    <property type="protein sequence ID" value="CAE7072417.1"/>
    <property type="molecule type" value="Genomic_DNA"/>
</dbReference>
<feature type="transmembrane region" description="Helical" evidence="2">
    <location>
        <begin position="261"/>
        <end position="286"/>
    </location>
</feature>
<reference evidence="4" key="1">
    <citation type="submission" date="2021-01" db="EMBL/GenBank/DDBJ databases">
        <authorList>
            <person name="Kaushik A."/>
        </authorList>
    </citation>
    <scope>NUCLEOTIDE SEQUENCE</scope>
    <source>
        <strain evidence="4">AG5</strain>
    </source>
</reference>
<feature type="transmembrane region" description="Helical" evidence="2">
    <location>
        <begin position="231"/>
        <end position="255"/>
    </location>
</feature>
<dbReference type="AlphaFoldDB" id="A0A8H3DT55"/>
<proteinExistence type="predicted"/>
<evidence type="ECO:0000259" key="3">
    <source>
        <dbReference type="Pfam" id="PF20153"/>
    </source>
</evidence>